<dbReference type="InterPro" id="IPR048046">
    <property type="entry name" value="Transpos_IS607"/>
</dbReference>
<organism evidence="7 8">
    <name type="scientific">Paraburkholderia aspalathi</name>
    <dbReference type="NCBI Taxonomy" id="1324617"/>
    <lineage>
        <taxon>Bacteria</taxon>
        <taxon>Pseudomonadati</taxon>
        <taxon>Pseudomonadota</taxon>
        <taxon>Betaproteobacteria</taxon>
        <taxon>Burkholderiales</taxon>
        <taxon>Burkholderiaceae</taxon>
        <taxon>Paraburkholderia</taxon>
    </lineage>
</organism>
<dbReference type="RefSeq" id="WP_093646916.1">
    <property type="nucleotide sequence ID" value="NZ_FPBH01000052.1"/>
</dbReference>
<evidence type="ECO:0000256" key="3">
    <source>
        <dbReference type="ARBA" id="ARBA00023172"/>
    </source>
</evidence>
<evidence type="ECO:0000256" key="5">
    <source>
        <dbReference type="PROSITE-ProRule" id="PRU10137"/>
    </source>
</evidence>
<dbReference type="PROSITE" id="PS50937">
    <property type="entry name" value="HTH_MERR_2"/>
    <property type="match status" value="1"/>
</dbReference>
<dbReference type="PANTHER" id="PTHR36172:SF1">
    <property type="entry name" value="RESOLVASE-RELATED"/>
    <property type="match status" value="1"/>
</dbReference>
<evidence type="ECO:0000256" key="1">
    <source>
        <dbReference type="ARBA" id="ARBA00022908"/>
    </source>
</evidence>
<dbReference type="InterPro" id="IPR036162">
    <property type="entry name" value="Resolvase-like_N_sf"/>
</dbReference>
<dbReference type="Gene3D" id="1.10.1660.10">
    <property type="match status" value="1"/>
</dbReference>
<dbReference type="OrthoDB" id="5319803at2"/>
<dbReference type="SMART" id="SM00422">
    <property type="entry name" value="HTH_MERR"/>
    <property type="match status" value="1"/>
</dbReference>
<proteinExistence type="predicted"/>
<evidence type="ECO:0000313" key="7">
    <source>
        <dbReference type="EMBL" id="SFU26314.1"/>
    </source>
</evidence>
<dbReference type="GO" id="GO:0006355">
    <property type="term" value="P:regulation of DNA-templated transcription"/>
    <property type="evidence" value="ECO:0007669"/>
    <property type="project" value="InterPro"/>
</dbReference>
<dbReference type="EMBL" id="FPBH01000052">
    <property type="protein sequence ID" value="SFU26314.1"/>
    <property type="molecule type" value="Genomic_DNA"/>
</dbReference>
<protein>
    <submittedName>
        <fullName evidence="7">Predicted site-specific integrase-resolvase</fullName>
    </submittedName>
</protein>
<dbReference type="SUPFAM" id="SSF53041">
    <property type="entry name" value="Resolvase-like"/>
    <property type="match status" value="1"/>
</dbReference>
<dbReference type="PROSITE" id="PS00397">
    <property type="entry name" value="RECOMBINASES_1"/>
    <property type="match status" value="1"/>
</dbReference>
<dbReference type="NCBIfam" id="NF033518">
    <property type="entry name" value="transpos_IS607"/>
    <property type="match status" value="1"/>
</dbReference>
<dbReference type="Gene3D" id="1.10.287.2170">
    <property type="match status" value="1"/>
</dbReference>
<dbReference type="Proteomes" id="UP000198844">
    <property type="component" value="Unassembled WGS sequence"/>
</dbReference>
<keyword evidence="1" id="KW-0229">DNA integration</keyword>
<dbReference type="InterPro" id="IPR009061">
    <property type="entry name" value="DNA-bd_dom_put_sf"/>
</dbReference>
<dbReference type="InterPro" id="IPR000551">
    <property type="entry name" value="MerR-type_HTH_dom"/>
</dbReference>
<dbReference type="Gene3D" id="3.40.50.1390">
    <property type="entry name" value="Resolvase, N-terminal catalytic domain"/>
    <property type="match status" value="1"/>
</dbReference>
<feature type="domain" description="HTH merR-type" evidence="6">
    <location>
        <begin position="3"/>
        <end position="48"/>
    </location>
</feature>
<dbReference type="InterPro" id="IPR041718">
    <property type="entry name" value="IS607_transposase-like"/>
</dbReference>
<evidence type="ECO:0000256" key="4">
    <source>
        <dbReference type="PIRSR" id="PIRSR606118-50"/>
    </source>
</evidence>
<dbReference type="SMART" id="SM00857">
    <property type="entry name" value="Resolvase"/>
    <property type="match status" value="1"/>
</dbReference>
<dbReference type="Pfam" id="PF00376">
    <property type="entry name" value="MerR"/>
    <property type="match status" value="1"/>
</dbReference>
<dbReference type="Pfam" id="PF00239">
    <property type="entry name" value="Resolvase"/>
    <property type="match status" value="1"/>
</dbReference>
<dbReference type="CDD" id="cd03769">
    <property type="entry name" value="SR_IS607_transposase_like"/>
    <property type="match status" value="1"/>
</dbReference>
<keyword evidence="3" id="KW-0233">DNA recombination</keyword>
<keyword evidence="2" id="KW-0238">DNA-binding</keyword>
<dbReference type="InterPro" id="IPR051491">
    <property type="entry name" value="Recombinase/Transposase-rel"/>
</dbReference>
<dbReference type="GO" id="GO:0015074">
    <property type="term" value="P:DNA integration"/>
    <property type="evidence" value="ECO:0007669"/>
    <property type="project" value="UniProtKB-KW"/>
</dbReference>
<dbReference type="AlphaFoldDB" id="A0A1I7EQW4"/>
<evidence type="ECO:0000313" key="8">
    <source>
        <dbReference type="Proteomes" id="UP000198844"/>
    </source>
</evidence>
<dbReference type="InterPro" id="IPR006119">
    <property type="entry name" value="Resolv_N"/>
</dbReference>
<dbReference type="GO" id="GO:0003677">
    <property type="term" value="F:DNA binding"/>
    <property type="evidence" value="ECO:0007669"/>
    <property type="project" value="UniProtKB-KW"/>
</dbReference>
<dbReference type="SUPFAM" id="SSF46955">
    <property type="entry name" value="Putative DNA-binding domain"/>
    <property type="match status" value="1"/>
</dbReference>
<evidence type="ECO:0000256" key="2">
    <source>
        <dbReference type="ARBA" id="ARBA00023125"/>
    </source>
</evidence>
<dbReference type="InterPro" id="IPR006118">
    <property type="entry name" value="Recombinase_CS"/>
</dbReference>
<evidence type="ECO:0000259" key="6">
    <source>
        <dbReference type="PROSITE" id="PS50937"/>
    </source>
</evidence>
<name>A0A1I7EQW4_9BURK</name>
<dbReference type="PANTHER" id="PTHR36172">
    <property type="match status" value="1"/>
</dbReference>
<gene>
    <name evidence="7" type="ORF">SAMN05192563_10524</name>
</gene>
<dbReference type="GO" id="GO:0000150">
    <property type="term" value="F:DNA strand exchange activity"/>
    <property type="evidence" value="ECO:0007669"/>
    <property type="project" value="InterPro"/>
</dbReference>
<reference evidence="7 8" key="1">
    <citation type="submission" date="2016-10" db="EMBL/GenBank/DDBJ databases">
        <authorList>
            <person name="de Groot N.N."/>
        </authorList>
    </citation>
    <scope>NUCLEOTIDE SEQUENCE [LARGE SCALE GENOMIC DNA]</scope>
    <source>
        <strain evidence="7 8">LMG 27731</strain>
    </source>
</reference>
<feature type="active site" description="O-(5'-phospho-DNA)-serine intermediate" evidence="4 5">
    <location>
        <position position="68"/>
    </location>
</feature>
<accession>A0A1I7EQW4</accession>
<sequence>MRLLSIGETAAELGVAVGTLRRWHRQGLLVPFGRTVGGHRRYRRDTVRATLGAEPAVAGKTVCYARVSSHDQAEQLKTQAARLERHCIDAGFAGIEVMTDLGSGLNFRKKGLRRLLTDILSGRVARLVLVTKDRLLRFGRELLFRICEFFHVEVTVLDAVPDVSREQQLTEDLVEILTVFSSRLYGSRSRKNLRALAT</sequence>